<gene>
    <name evidence="2" type="ORF">SD70_12400</name>
</gene>
<organism evidence="2 3">
    <name type="scientific">Gordoniibacillus kamchatkensis</name>
    <dbReference type="NCBI Taxonomy" id="1590651"/>
    <lineage>
        <taxon>Bacteria</taxon>
        <taxon>Bacillati</taxon>
        <taxon>Bacillota</taxon>
        <taxon>Bacilli</taxon>
        <taxon>Bacillales</taxon>
        <taxon>Paenibacillaceae</taxon>
        <taxon>Gordoniibacillus</taxon>
    </lineage>
</organism>
<dbReference type="SUPFAM" id="SSF51658">
    <property type="entry name" value="Xylose isomerase-like"/>
    <property type="match status" value="1"/>
</dbReference>
<dbReference type="Gene3D" id="3.20.20.150">
    <property type="entry name" value="Divalent-metal-dependent TIM barrel enzymes"/>
    <property type="match status" value="1"/>
</dbReference>
<evidence type="ECO:0000313" key="3">
    <source>
        <dbReference type="Proteomes" id="UP000031967"/>
    </source>
</evidence>
<dbReference type="InterPro" id="IPR036237">
    <property type="entry name" value="Xyl_isomerase-like_sf"/>
</dbReference>
<dbReference type="Pfam" id="PF01261">
    <property type="entry name" value="AP_endonuc_2"/>
    <property type="match status" value="1"/>
</dbReference>
<dbReference type="EMBL" id="JXAK01000019">
    <property type="protein sequence ID" value="KIL40551.1"/>
    <property type="molecule type" value="Genomic_DNA"/>
</dbReference>
<protein>
    <recommendedName>
        <fullName evidence="1">Xylose isomerase-like TIM barrel domain-containing protein</fullName>
    </recommendedName>
</protein>
<proteinExistence type="predicted"/>
<dbReference type="InterPro" id="IPR013022">
    <property type="entry name" value="Xyl_isomerase-like_TIM-brl"/>
</dbReference>
<feature type="domain" description="Xylose isomerase-like TIM barrel" evidence="1">
    <location>
        <begin position="21"/>
        <end position="256"/>
    </location>
</feature>
<evidence type="ECO:0000313" key="2">
    <source>
        <dbReference type="EMBL" id="KIL40551.1"/>
    </source>
</evidence>
<comment type="caution">
    <text evidence="2">The sequence shown here is derived from an EMBL/GenBank/DDBJ whole genome shotgun (WGS) entry which is preliminary data.</text>
</comment>
<dbReference type="InterPro" id="IPR050312">
    <property type="entry name" value="IolE/XylAMocC-like"/>
</dbReference>
<accession>A0ABR5AHU2</accession>
<sequence length="275" mass="31032">MDIGVVSRSFPKMTNEEAAAFMAEHGFRWTELCFSQTDSNYWRYNGRSDVSELTDERCRDIVATYRSRGVEVASLGVFTNLLEPDEAELAANLAYFERHMQIAANNGIPAVATECGFIPGKRGISADTYESAFQRFIDNVRWLAARAERYGVAIALEPCVLDVVPSAKRTADLLDQVGSPALKVLLDPANLIANSSEEDMFRYLAPHIAYFHGKDRKVNDTYGRIVGDGDIRWPLFLDLYHRYTEHVPFILEYVNADNVCGVRDRVLAFDRANKE</sequence>
<dbReference type="PANTHER" id="PTHR12110:SF21">
    <property type="entry name" value="XYLOSE ISOMERASE-LIKE TIM BARREL DOMAIN-CONTAINING PROTEIN"/>
    <property type="match status" value="1"/>
</dbReference>
<keyword evidence="3" id="KW-1185">Reference proteome</keyword>
<evidence type="ECO:0000259" key="1">
    <source>
        <dbReference type="Pfam" id="PF01261"/>
    </source>
</evidence>
<dbReference type="PANTHER" id="PTHR12110">
    <property type="entry name" value="HYDROXYPYRUVATE ISOMERASE"/>
    <property type="match status" value="1"/>
</dbReference>
<dbReference type="RefSeq" id="WP_041047884.1">
    <property type="nucleotide sequence ID" value="NZ_JXAK01000019.1"/>
</dbReference>
<reference evidence="2 3" key="1">
    <citation type="submission" date="2014-12" db="EMBL/GenBank/DDBJ databases">
        <title>Draft genome sequence of Paenibacillus kamchatkensis strain B-2647.</title>
        <authorList>
            <person name="Karlyshev A.V."/>
            <person name="Kudryashova E.B."/>
        </authorList>
    </citation>
    <scope>NUCLEOTIDE SEQUENCE [LARGE SCALE GENOMIC DNA]</scope>
    <source>
        <strain evidence="2 3">VKM B-2647</strain>
    </source>
</reference>
<name>A0ABR5AHU2_9BACL</name>
<dbReference type="Proteomes" id="UP000031967">
    <property type="component" value="Unassembled WGS sequence"/>
</dbReference>